<dbReference type="EMBL" id="JBEDNQ010000001">
    <property type="protein sequence ID" value="MEQ3549438.1"/>
    <property type="molecule type" value="Genomic_DNA"/>
</dbReference>
<feature type="transmembrane region" description="Helical" evidence="5">
    <location>
        <begin position="78"/>
        <end position="97"/>
    </location>
</feature>
<feature type="transmembrane region" description="Helical" evidence="5">
    <location>
        <begin position="231"/>
        <end position="253"/>
    </location>
</feature>
<comment type="caution">
    <text evidence="7">The sequence shown here is derived from an EMBL/GenBank/DDBJ whole genome shotgun (WGS) entry which is preliminary data.</text>
</comment>
<feature type="transmembrane region" description="Helical" evidence="5">
    <location>
        <begin position="265"/>
        <end position="290"/>
    </location>
</feature>
<keyword evidence="8" id="KW-1185">Reference proteome</keyword>
<dbReference type="Pfam" id="PF07690">
    <property type="entry name" value="MFS_1"/>
    <property type="match status" value="2"/>
</dbReference>
<evidence type="ECO:0000256" key="5">
    <source>
        <dbReference type="SAM" id="Phobius"/>
    </source>
</evidence>
<evidence type="ECO:0000313" key="8">
    <source>
        <dbReference type="Proteomes" id="UP001494902"/>
    </source>
</evidence>
<gene>
    <name evidence="7" type="ORF">WIS52_03055</name>
</gene>
<reference evidence="7 8" key="1">
    <citation type="submission" date="2024-03" db="EMBL/GenBank/DDBJ databases">
        <title>Draft genome sequence of Pseudonocardia nematodicida JCM 31783.</title>
        <authorList>
            <person name="Butdee W."/>
            <person name="Duangmal K."/>
        </authorList>
    </citation>
    <scope>NUCLEOTIDE SEQUENCE [LARGE SCALE GENOMIC DNA]</scope>
    <source>
        <strain evidence="7 8">JCM 31783</strain>
    </source>
</reference>
<comment type="subcellular location">
    <subcellularLocation>
        <location evidence="1">Cell membrane</location>
        <topology evidence="1">Multi-pass membrane protein</topology>
    </subcellularLocation>
</comment>
<dbReference type="PROSITE" id="PS50850">
    <property type="entry name" value="MFS"/>
    <property type="match status" value="1"/>
</dbReference>
<feature type="transmembrane region" description="Helical" evidence="5">
    <location>
        <begin position="168"/>
        <end position="186"/>
    </location>
</feature>
<dbReference type="InterPro" id="IPR011701">
    <property type="entry name" value="MFS"/>
</dbReference>
<keyword evidence="3 5" id="KW-1133">Transmembrane helix</keyword>
<feature type="transmembrane region" description="Helical" evidence="5">
    <location>
        <begin position="136"/>
        <end position="156"/>
    </location>
</feature>
<dbReference type="Proteomes" id="UP001494902">
    <property type="component" value="Unassembled WGS sequence"/>
</dbReference>
<protein>
    <submittedName>
        <fullName evidence="7">MFS transporter</fullName>
    </submittedName>
</protein>
<feature type="transmembrane region" description="Helical" evidence="5">
    <location>
        <begin position="42"/>
        <end position="66"/>
    </location>
</feature>
<feature type="transmembrane region" description="Helical" evidence="5">
    <location>
        <begin position="347"/>
        <end position="375"/>
    </location>
</feature>
<dbReference type="InterPro" id="IPR050327">
    <property type="entry name" value="Proton-linked_MCT"/>
</dbReference>
<evidence type="ECO:0000256" key="1">
    <source>
        <dbReference type="ARBA" id="ARBA00004651"/>
    </source>
</evidence>
<feature type="transmembrane region" description="Helical" evidence="5">
    <location>
        <begin position="103"/>
        <end position="124"/>
    </location>
</feature>
<keyword evidence="4 5" id="KW-0472">Membrane</keyword>
<feature type="transmembrane region" description="Helical" evidence="5">
    <location>
        <begin position="297"/>
        <end position="314"/>
    </location>
</feature>
<dbReference type="SUPFAM" id="SSF103473">
    <property type="entry name" value="MFS general substrate transporter"/>
    <property type="match status" value="1"/>
</dbReference>
<feature type="transmembrane region" description="Helical" evidence="5">
    <location>
        <begin position="320"/>
        <end position="335"/>
    </location>
</feature>
<organism evidence="7 8">
    <name type="scientific">Pseudonocardia nematodicida</name>
    <dbReference type="NCBI Taxonomy" id="1206997"/>
    <lineage>
        <taxon>Bacteria</taxon>
        <taxon>Bacillati</taxon>
        <taxon>Actinomycetota</taxon>
        <taxon>Actinomycetes</taxon>
        <taxon>Pseudonocardiales</taxon>
        <taxon>Pseudonocardiaceae</taxon>
        <taxon>Pseudonocardia</taxon>
    </lineage>
</organism>
<evidence type="ECO:0000259" key="6">
    <source>
        <dbReference type="PROSITE" id="PS50850"/>
    </source>
</evidence>
<proteinExistence type="predicted"/>
<feature type="transmembrane region" description="Helical" evidence="5">
    <location>
        <begin position="12"/>
        <end position="36"/>
    </location>
</feature>
<evidence type="ECO:0000256" key="4">
    <source>
        <dbReference type="ARBA" id="ARBA00023136"/>
    </source>
</evidence>
<dbReference type="PANTHER" id="PTHR11360">
    <property type="entry name" value="MONOCARBOXYLATE TRANSPORTER"/>
    <property type="match status" value="1"/>
</dbReference>
<evidence type="ECO:0000256" key="2">
    <source>
        <dbReference type="ARBA" id="ARBA00022692"/>
    </source>
</evidence>
<dbReference type="InterPro" id="IPR020846">
    <property type="entry name" value="MFS_dom"/>
</dbReference>
<feature type="domain" description="Major facilitator superfamily (MFS) profile" evidence="6">
    <location>
        <begin position="9"/>
        <end position="411"/>
    </location>
</feature>
<evidence type="ECO:0000313" key="7">
    <source>
        <dbReference type="EMBL" id="MEQ3549438.1"/>
    </source>
</evidence>
<dbReference type="InterPro" id="IPR036259">
    <property type="entry name" value="MFS_trans_sf"/>
</dbReference>
<sequence length="429" mass="42731">MRIGTPRGGWWVVGGGATLLTVQNGLIMAAFGAYLVEVTADTGWAVGVVALGYAIVQLGNGFVAPLTGWCCDRVGTRAVAACGSVLAASGFVLAALAGGEGQFLGAVVVIALGCSACGIMPLTVAVVQALPERRTLALGLLPSGVALGGLAVPLVVLALESLGWRTTFLLVAAVLAGVGLVAGSVLPSRPPARGERPRACVADEPAIAPAPAPAGPDDGGLSLRSALRTRAFWLLVAGHGSALVVVSAVNLHLVPLLIHHHDLSLTLAGMAVAAMSVAQLAGQVLIGLVGDRLDTRFVAAGAMSVQVVVLVALATVSAPAALFGAAVVHGLAWGLRGPVMTTLRADYFGLASFGAIMGWSMGFVSLGLVTGPLLVTAVEAGPGGYPAAMLALAAVTAAGTLAFVLLPRPGRAPDPARAAAEPAGRGRRP</sequence>
<name>A0ABV1K7W1_9PSEU</name>
<dbReference type="PANTHER" id="PTHR11360:SF290">
    <property type="entry name" value="MONOCARBOXYLATE MFS PERMEASE"/>
    <property type="match status" value="1"/>
</dbReference>
<accession>A0ABV1K7W1</accession>
<evidence type="ECO:0000256" key="3">
    <source>
        <dbReference type="ARBA" id="ARBA00022989"/>
    </source>
</evidence>
<dbReference type="Gene3D" id="1.20.1250.20">
    <property type="entry name" value="MFS general substrate transporter like domains"/>
    <property type="match status" value="2"/>
</dbReference>
<dbReference type="RefSeq" id="WP_349296513.1">
    <property type="nucleotide sequence ID" value="NZ_JBEDNQ010000001.1"/>
</dbReference>
<keyword evidence="2 5" id="KW-0812">Transmembrane</keyword>
<feature type="transmembrane region" description="Helical" evidence="5">
    <location>
        <begin position="387"/>
        <end position="406"/>
    </location>
</feature>